<keyword evidence="3" id="KW-1185">Reference proteome</keyword>
<sequence length="235" mass="25758">MTSAGRPYLLIDDFLDEESWTDVWSMLQFADLAPVSRTKGAWKLDDGVPLGSQEIITPPRTAELLHDPERPDLFPSETALDHVLAALLAESPEFADLIGDAWAHVTARAYVYPRGSALSWHGDDHDLYAGAYIYYAHPHWNAHWGGELLIADMPEGRDALPIMGHRFDNEAYSEALMELGVGHYIAPRPNRLVVLGGAPHMVTPVRAAAGDAVRASVSGFFLNRAMSGDDAPESE</sequence>
<reference evidence="2 3" key="1">
    <citation type="submission" date="2019-02" db="EMBL/GenBank/DDBJ databases">
        <title>Deep-cultivation of Planctomycetes and their phenomic and genomic characterization uncovers novel biology.</title>
        <authorList>
            <person name="Wiegand S."/>
            <person name="Jogler M."/>
            <person name="Boedeker C."/>
            <person name="Pinto D."/>
            <person name="Vollmers J."/>
            <person name="Rivas-Marin E."/>
            <person name="Kohn T."/>
            <person name="Peeters S.H."/>
            <person name="Heuer A."/>
            <person name="Rast P."/>
            <person name="Oberbeckmann S."/>
            <person name="Bunk B."/>
            <person name="Jeske O."/>
            <person name="Meyerdierks A."/>
            <person name="Storesund J.E."/>
            <person name="Kallscheuer N."/>
            <person name="Luecker S."/>
            <person name="Lage O.M."/>
            <person name="Pohl T."/>
            <person name="Merkel B.J."/>
            <person name="Hornburger P."/>
            <person name="Mueller R.-W."/>
            <person name="Bruemmer F."/>
            <person name="Labrenz M."/>
            <person name="Spormann A.M."/>
            <person name="Op den Camp H."/>
            <person name="Overmann J."/>
            <person name="Amann R."/>
            <person name="Jetten M.S.M."/>
            <person name="Mascher T."/>
            <person name="Medema M.H."/>
            <person name="Devos D.P."/>
            <person name="Kaster A.-K."/>
            <person name="Ovreas L."/>
            <person name="Rohde M."/>
            <person name="Galperin M.Y."/>
            <person name="Jogler C."/>
        </authorList>
    </citation>
    <scope>NUCLEOTIDE SEQUENCE [LARGE SCALE GENOMIC DNA]</scope>
    <source>
        <strain evidence="2 3">Poly30</strain>
    </source>
</reference>
<dbReference type="Pfam" id="PF13640">
    <property type="entry name" value="2OG-FeII_Oxy_3"/>
    <property type="match status" value="1"/>
</dbReference>
<protein>
    <recommendedName>
        <fullName evidence="1">Prolyl 4-hydroxylase alpha subunit Fe(2+) 2OG dioxygenase domain-containing protein</fullName>
    </recommendedName>
</protein>
<dbReference type="InterPro" id="IPR044862">
    <property type="entry name" value="Pro_4_hyd_alph_FE2OG_OXY"/>
</dbReference>
<name>A0A518EZI0_9BACT</name>
<dbReference type="EMBL" id="CP036434">
    <property type="protein sequence ID" value="QDV09492.1"/>
    <property type="molecule type" value="Genomic_DNA"/>
</dbReference>
<dbReference type="Gene3D" id="2.60.120.620">
    <property type="entry name" value="q2cbj1_9rhob like domain"/>
    <property type="match status" value="1"/>
</dbReference>
<evidence type="ECO:0000313" key="3">
    <source>
        <dbReference type="Proteomes" id="UP000320390"/>
    </source>
</evidence>
<dbReference type="AlphaFoldDB" id="A0A518EZI0"/>
<dbReference type="RefSeq" id="WP_145203943.1">
    <property type="nucleotide sequence ID" value="NZ_CP036434.1"/>
</dbReference>
<accession>A0A518EZI0</accession>
<feature type="domain" description="Prolyl 4-hydroxylase alpha subunit Fe(2+) 2OG dioxygenase" evidence="1">
    <location>
        <begin position="110"/>
        <end position="221"/>
    </location>
</feature>
<gene>
    <name evidence="2" type="ORF">Poly30_50500</name>
</gene>
<dbReference type="Proteomes" id="UP000320390">
    <property type="component" value="Chromosome"/>
</dbReference>
<evidence type="ECO:0000313" key="2">
    <source>
        <dbReference type="EMBL" id="QDV09492.1"/>
    </source>
</evidence>
<dbReference type="OrthoDB" id="9783171at2"/>
<proteinExistence type="predicted"/>
<organism evidence="2 3">
    <name type="scientific">Saltatorellus ferox</name>
    <dbReference type="NCBI Taxonomy" id="2528018"/>
    <lineage>
        <taxon>Bacteria</taxon>
        <taxon>Pseudomonadati</taxon>
        <taxon>Planctomycetota</taxon>
        <taxon>Planctomycetia</taxon>
        <taxon>Planctomycetia incertae sedis</taxon>
        <taxon>Saltatorellus</taxon>
    </lineage>
</organism>
<evidence type="ECO:0000259" key="1">
    <source>
        <dbReference type="Pfam" id="PF13640"/>
    </source>
</evidence>